<dbReference type="GO" id="GO:0004781">
    <property type="term" value="F:sulfate adenylyltransferase (ATP) activity"/>
    <property type="evidence" value="ECO:0007669"/>
    <property type="project" value="UniProtKB-EC"/>
</dbReference>
<keyword evidence="7" id="KW-0067">ATP-binding</keyword>
<gene>
    <name evidence="12" type="ORF">C8E97_2418</name>
</gene>
<evidence type="ECO:0000313" key="12">
    <source>
        <dbReference type="EMBL" id="RKT53836.1"/>
    </source>
</evidence>
<protein>
    <recommendedName>
        <fullName evidence="3">Sulfate adenylyltransferase subunit 2</fullName>
        <ecNumber evidence="2">2.7.7.4</ecNumber>
    </recommendedName>
    <alternativeName>
        <fullName evidence="8">ATP-sulfurylase small subunit</fullName>
    </alternativeName>
    <alternativeName>
        <fullName evidence="9">Sulfate adenylate transferase</fullName>
    </alternativeName>
</protein>
<evidence type="ECO:0000256" key="4">
    <source>
        <dbReference type="ARBA" id="ARBA00022679"/>
    </source>
</evidence>
<evidence type="ECO:0000256" key="9">
    <source>
        <dbReference type="ARBA" id="ARBA00031812"/>
    </source>
</evidence>
<evidence type="ECO:0000256" key="6">
    <source>
        <dbReference type="ARBA" id="ARBA00022741"/>
    </source>
</evidence>
<evidence type="ECO:0000256" key="1">
    <source>
        <dbReference type="ARBA" id="ARBA00008885"/>
    </source>
</evidence>
<dbReference type="EMBL" id="RBXO01000001">
    <property type="protein sequence ID" value="RKT53836.1"/>
    <property type="molecule type" value="Genomic_DNA"/>
</dbReference>
<dbReference type="InterPro" id="IPR050128">
    <property type="entry name" value="Sulfate_adenylyltrnsfr_sub2"/>
</dbReference>
<keyword evidence="4 12" id="KW-0808">Transferase</keyword>
<feature type="domain" description="Phosphoadenosine phosphosulphate reductase" evidence="11">
    <location>
        <begin position="28"/>
        <end position="252"/>
    </location>
</feature>
<accession>A0A495VWZ1</accession>
<dbReference type="PANTHER" id="PTHR43196">
    <property type="entry name" value="SULFATE ADENYLYLTRANSFERASE SUBUNIT 2"/>
    <property type="match status" value="1"/>
</dbReference>
<evidence type="ECO:0000256" key="8">
    <source>
        <dbReference type="ARBA" id="ARBA00030256"/>
    </source>
</evidence>
<keyword evidence="13" id="KW-1185">Reference proteome</keyword>
<dbReference type="AlphaFoldDB" id="A0A495VWZ1"/>
<evidence type="ECO:0000259" key="11">
    <source>
        <dbReference type="Pfam" id="PF01507"/>
    </source>
</evidence>
<dbReference type="OrthoDB" id="9772604at2"/>
<evidence type="ECO:0000313" key="13">
    <source>
        <dbReference type="Proteomes" id="UP000282084"/>
    </source>
</evidence>
<reference evidence="12 13" key="1">
    <citation type="submission" date="2018-10" db="EMBL/GenBank/DDBJ databases">
        <title>Sequencing the genomes of 1000 actinobacteria strains.</title>
        <authorList>
            <person name="Klenk H.-P."/>
        </authorList>
    </citation>
    <scope>NUCLEOTIDE SEQUENCE [LARGE SCALE GENOMIC DNA]</scope>
    <source>
        <strain evidence="12 13">DSM 43800</strain>
    </source>
</reference>
<dbReference type="Gene3D" id="3.40.50.620">
    <property type="entry name" value="HUPs"/>
    <property type="match status" value="1"/>
</dbReference>
<dbReference type="SUPFAM" id="SSF52402">
    <property type="entry name" value="Adenine nucleotide alpha hydrolases-like"/>
    <property type="match status" value="1"/>
</dbReference>
<dbReference type="GO" id="GO:0005524">
    <property type="term" value="F:ATP binding"/>
    <property type="evidence" value="ECO:0007669"/>
    <property type="project" value="UniProtKB-KW"/>
</dbReference>
<dbReference type="InterPro" id="IPR014729">
    <property type="entry name" value="Rossmann-like_a/b/a_fold"/>
</dbReference>
<evidence type="ECO:0000256" key="5">
    <source>
        <dbReference type="ARBA" id="ARBA00022695"/>
    </source>
</evidence>
<name>A0A495VWZ1_9PSEU</name>
<dbReference type="GO" id="GO:0000103">
    <property type="term" value="P:sulfate assimilation"/>
    <property type="evidence" value="ECO:0007669"/>
    <property type="project" value="InterPro"/>
</dbReference>
<keyword evidence="5 12" id="KW-0548">Nucleotidyltransferase</keyword>
<evidence type="ECO:0000256" key="7">
    <source>
        <dbReference type="ARBA" id="ARBA00022840"/>
    </source>
</evidence>
<dbReference type="NCBIfam" id="NF003587">
    <property type="entry name" value="PRK05253.1"/>
    <property type="match status" value="1"/>
</dbReference>
<dbReference type="RefSeq" id="WP_121004640.1">
    <property type="nucleotide sequence ID" value="NZ_RBXO01000001.1"/>
</dbReference>
<dbReference type="PANTHER" id="PTHR43196:SF1">
    <property type="entry name" value="SULFATE ADENYLYLTRANSFERASE SUBUNIT 2"/>
    <property type="match status" value="1"/>
</dbReference>
<dbReference type="Pfam" id="PF01507">
    <property type="entry name" value="PAPS_reduct"/>
    <property type="match status" value="1"/>
</dbReference>
<proteinExistence type="inferred from homology"/>
<evidence type="ECO:0000256" key="3">
    <source>
        <dbReference type="ARBA" id="ARBA00022004"/>
    </source>
</evidence>
<dbReference type="PIRSF" id="PIRSF002936">
    <property type="entry name" value="CysDAde_trans"/>
    <property type="match status" value="1"/>
</dbReference>
<dbReference type="InterPro" id="IPR002500">
    <property type="entry name" value="PAPS_reduct_dom"/>
</dbReference>
<dbReference type="InterPro" id="IPR011784">
    <property type="entry name" value="SO4_adenylTrfase_ssu"/>
</dbReference>
<comment type="caution">
    <text evidence="12">The sequence shown here is derived from an EMBL/GenBank/DDBJ whole genome shotgun (WGS) entry which is preliminary data.</text>
</comment>
<comment type="similarity">
    <text evidence="1">Belongs to the PAPS reductase family. CysD subfamily.</text>
</comment>
<organism evidence="12 13">
    <name type="scientific">Saccharothrix australiensis</name>
    <dbReference type="NCBI Taxonomy" id="2072"/>
    <lineage>
        <taxon>Bacteria</taxon>
        <taxon>Bacillati</taxon>
        <taxon>Actinomycetota</taxon>
        <taxon>Actinomycetes</taxon>
        <taxon>Pseudonocardiales</taxon>
        <taxon>Pseudonocardiaceae</taxon>
        <taxon>Saccharothrix</taxon>
    </lineage>
</organism>
<sequence length="296" mass="33251">MRTLTRLRALEAEGVDILREVVAEAARPVLLYSMDKDSSVLLHLARKAFHPARPPLPLLHVDTTWQFREVIEFRDRTAARLGLDLIVHRNPECVRLGVGPFTHGPAVHTDMWWAQGLQQALDEHGFDAAVGGARRDGPRSRAAERVFAPRARGREQRRQRPELWDLYNCRTAPDETVRVSPLANWTELDVWEYVAREDVPVAPLYFAAERPVVRRDIGLVVVDDERMPLRPGERPERRLVRVRALGCYPLSAAVESDARTAADIVRETAGTAGRGGGVDHDAVGPAESEEREGCFR</sequence>
<keyword evidence="6" id="KW-0547">Nucleotide-binding</keyword>
<evidence type="ECO:0000256" key="2">
    <source>
        <dbReference type="ARBA" id="ARBA00012391"/>
    </source>
</evidence>
<evidence type="ECO:0000256" key="10">
    <source>
        <dbReference type="SAM" id="MobiDB-lite"/>
    </source>
</evidence>
<dbReference type="EC" id="2.7.7.4" evidence="2"/>
<feature type="region of interest" description="Disordered" evidence="10">
    <location>
        <begin position="270"/>
        <end position="296"/>
    </location>
</feature>
<dbReference type="Proteomes" id="UP000282084">
    <property type="component" value="Unassembled WGS sequence"/>
</dbReference>